<keyword evidence="1" id="KW-1133">Transmembrane helix</keyword>
<dbReference type="AlphaFoldDB" id="A0A2M8F560"/>
<reference evidence="3" key="1">
    <citation type="submission" date="2017-09" db="EMBL/GenBank/DDBJ databases">
        <title>Depth-based differentiation of microbial function through sediment-hosted aquifers and enrichment of novel symbionts in the deep terrestrial subsurface.</title>
        <authorList>
            <person name="Probst A.J."/>
            <person name="Ladd B."/>
            <person name="Jarett J.K."/>
            <person name="Geller-Mcgrath D.E."/>
            <person name="Sieber C.M.K."/>
            <person name="Emerson J.B."/>
            <person name="Anantharaman K."/>
            <person name="Thomas B.C."/>
            <person name="Malmstrom R."/>
            <person name="Stieglmeier M."/>
            <person name="Klingl A."/>
            <person name="Woyke T."/>
            <person name="Ryan C.M."/>
            <person name="Banfield J.F."/>
        </authorList>
    </citation>
    <scope>NUCLEOTIDE SEQUENCE [LARGE SCALE GENOMIC DNA]</scope>
</reference>
<keyword evidence="1" id="KW-0812">Transmembrane</keyword>
<dbReference type="SUPFAM" id="SSF50939">
    <property type="entry name" value="Sialidases"/>
    <property type="match status" value="1"/>
</dbReference>
<protein>
    <recommendedName>
        <fullName evidence="4">Photosynthesis system II assembly factor Ycf48/Hcf136-like domain-containing protein</fullName>
    </recommendedName>
</protein>
<dbReference type="InterPro" id="IPR036278">
    <property type="entry name" value="Sialidase_sf"/>
</dbReference>
<dbReference type="EMBL" id="PFSC01000002">
    <property type="protein sequence ID" value="PJC34351.1"/>
    <property type="molecule type" value="Genomic_DNA"/>
</dbReference>
<organism evidence="2 3">
    <name type="scientific">Candidatus Roizmanbacteria bacterium CG_4_9_14_0_2_um_filter_39_13</name>
    <dbReference type="NCBI Taxonomy" id="1974839"/>
    <lineage>
        <taxon>Bacteria</taxon>
        <taxon>Candidatus Roizmaniibacteriota</taxon>
    </lineage>
</organism>
<evidence type="ECO:0000256" key="1">
    <source>
        <dbReference type="SAM" id="Phobius"/>
    </source>
</evidence>
<dbReference type="InterPro" id="IPR015943">
    <property type="entry name" value="WD40/YVTN_repeat-like_dom_sf"/>
</dbReference>
<dbReference type="PANTHER" id="PTHR12106">
    <property type="entry name" value="SORTILIN RELATED"/>
    <property type="match status" value="1"/>
</dbReference>
<gene>
    <name evidence="2" type="ORF">CO051_00035</name>
</gene>
<keyword evidence="1" id="KW-0472">Membrane</keyword>
<comment type="caution">
    <text evidence="2">The sequence shown here is derived from an EMBL/GenBank/DDBJ whole genome shotgun (WGS) entry which is preliminary data.</text>
</comment>
<evidence type="ECO:0008006" key="4">
    <source>
        <dbReference type="Google" id="ProtNLM"/>
    </source>
</evidence>
<dbReference type="PANTHER" id="PTHR12106:SF27">
    <property type="entry name" value="SORTILIN-RELATED RECEPTOR"/>
    <property type="match status" value="1"/>
</dbReference>
<feature type="transmembrane region" description="Helical" evidence="1">
    <location>
        <begin position="12"/>
        <end position="32"/>
    </location>
</feature>
<name>A0A2M8F560_9BACT</name>
<evidence type="ECO:0000313" key="3">
    <source>
        <dbReference type="Proteomes" id="UP000231383"/>
    </source>
</evidence>
<dbReference type="InterPro" id="IPR050310">
    <property type="entry name" value="VPS10-sortilin"/>
</dbReference>
<accession>A0A2M8F560</accession>
<dbReference type="Proteomes" id="UP000231383">
    <property type="component" value="Unassembled WGS sequence"/>
</dbReference>
<dbReference type="Gene3D" id="2.130.10.10">
    <property type="entry name" value="YVTN repeat-like/Quinoprotein amine dehydrogenase"/>
    <property type="match status" value="1"/>
</dbReference>
<sequence>MKSKTPHTSIFANPLVVLLIIVIVVGSAVFFFSQNKGVSGGTTNSKYEHIHSVFRNPTDESILMGAHTGAFKSTDNGKIFERIQIESSDEYVNPDDKLMNFAYDATNKVLFAGTHDSGLLKSSDFGATWEKSDTGIDGRDIHGLAMNPLDPSRIYVYSVGYGLYGTDDGGNEWYKMDDGPKNPQVNNFTYMPTITKMDTNAKRENSTQIGYLLAATGGGLHYSYACFCGWSVSEAIPTSETIYSLAADPLNQDAMLLARKDGLYQTTDAGETFDLVSSELKDVGALWFDIENPEMVFAATNDGEIYTSEDSGITWSKINY</sequence>
<evidence type="ECO:0000313" key="2">
    <source>
        <dbReference type="EMBL" id="PJC34351.1"/>
    </source>
</evidence>
<proteinExistence type="predicted"/>